<reference evidence="1 2" key="2">
    <citation type="journal article" date="2019" name="G3 (Bethesda)">
        <title>Hybrid Assembly of the Genome of the Entomopathogenic Nematode Steinernema carpocapsae Identifies the X-Chromosome.</title>
        <authorList>
            <person name="Serra L."/>
            <person name="Macchietto M."/>
            <person name="Macias-Munoz A."/>
            <person name="McGill C.J."/>
            <person name="Rodriguez I.M."/>
            <person name="Rodriguez B."/>
            <person name="Murad R."/>
            <person name="Mortazavi A."/>
        </authorList>
    </citation>
    <scope>NUCLEOTIDE SEQUENCE [LARGE SCALE GENOMIC DNA]</scope>
    <source>
        <strain evidence="1 2">ALL</strain>
    </source>
</reference>
<name>A0A4U5MF81_STECR</name>
<sequence length="173" mass="19207">MLPKCFQVYPHFPSRATPTTKVSPDGQQRFPACSVFIFVSLGNLAENKETFQMFLLDRLNESLGAGCFPGASSFGAASANLLKRIISLLSRTLLGANLEMTKLEKVWKNPKGSLWANDVGDSHKARKISSSFMGQPRLQTEIQKYSMIALTSRRSLKNSDILNQCAFEEEVTL</sequence>
<evidence type="ECO:0000313" key="2">
    <source>
        <dbReference type="Proteomes" id="UP000298663"/>
    </source>
</evidence>
<protein>
    <submittedName>
        <fullName evidence="1">Uncharacterized protein</fullName>
    </submittedName>
</protein>
<dbReference type="Proteomes" id="UP000298663">
    <property type="component" value="Unassembled WGS sequence"/>
</dbReference>
<keyword evidence="2" id="KW-1185">Reference proteome</keyword>
<accession>A0A4U5MF81</accession>
<organism evidence="1 2">
    <name type="scientific">Steinernema carpocapsae</name>
    <name type="common">Entomopathogenic nematode</name>
    <dbReference type="NCBI Taxonomy" id="34508"/>
    <lineage>
        <taxon>Eukaryota</taxon>
        <taxon>Metazoa</taxon>
        <taxon>Ecdysozoa</taxon>
        <taxon>Nematoda</taxon>
        <taxon>Chromadorea</taxon>
        <taxon>Rhabditida</taxon>
        <taxon>Tylenchina</taxon>
        <taxon>Panagrolaimomorpha</taxon>
        <taxon>Strongyloidoidea</taxon>
        <taxon>Steinernematidae</taxon>
        <taxon>Steinernema</taxon>
    </lineage>
</organism>
<comment type="caution">
    <text evidence="1">The sequence shown here is derived from an EMBL/GenBank/DDBJ whole genome shotgun (WGS) entry which is preliminary data.</text>
</comment>
<dbReference type="EMBL" id="AZBU02000008">
    <property type="protein sequence ID" value="TKR67782.1"/>
    <property type="molecule type" value="Genomic_DNA"/>
</dbReference>
<evidence type="ECO:0000313" key="1">
    <source>
        <dbReference type="EMBL" id="TKR67782.1"/>
    </source>
</evidence>
<proteinExistence type="predicted"/>
<gene>
    <name evidence="1" type="ORF">L596_023878</name>
</gene>
<reference evidence="1 2" key="1">
    <citation type="journal article" date="2015" name="Genome Biol.">
        <title>Comparative genomics of Steinernema reveals deeply conserved gene regulatory networks.</title>
        <authorList>
            <person name="Dillman A.R."/>
            <person name="Macchietto M."/>
            <person name="Porter C.F."/>
            <person name="Rogers A."/>
            <person name="Williams B."/>
            <person name="Antoshechkin I."/>
            <person name="Lee M.M."/>
            <person name="Goodwin Z."/>
            <person name="Lu X."/>
            <person name="Lewis E.E."/>
            <person name="Goodrich-Blair H."/>
            <person name="Stock S.P."/>
            <person name="Adams B.J."/>
            <person name="Sternberg P.W."/>
            <person name="Mortazavi A."/>
        </authorList>
    </citation>
    <scope>NUCLEOTIDE SEQUENCE [LARGE SCALE GENOMIC DNA]</scope>
    <source>
        <strain evidence="1 2">ALL</strain>
    </source>
</reference>
<dbReference type="AlphaFoldDB" id="A0A4U5MF81"/>